<dbReference type="OrthoDB" id="40134at2759"/>
<name>A0A167F7Z8_9ASCO</name>
<dbReference type="GeneID" id="30034471"/>
<dbReference type="Proteomes" id="UP000189580">
    <property type="component" value="Chromosome b"/>
</dbReference>
<evidence type="ECO:0000313" key="1">
    <source>
        <dbReference type="EMBL" id="ANB14931.1"/>
    </source>
</evidence>
<keyword evidence="2" id="KW-1185">Reference proteome</keyword>
<dbReference type="KEGG" id="slb:AWJ20_2548"/>
<dbReference type="GO" id="GO:0005839">
    <property type="term" value="C:proteasome core complex"/>
    <property type="evidence" value="ECO:0007669"/>
    <property type="project" value="InterPro"/>
</dbReference>
<dbReference type="InterPro" id="IPR029055">
    <property type="entry name" value="Ntn_hydrolases_N"/>
</dbReference>
<dbReference type="GO" id="GO:0010499">
    <property type="term" value="P:proteasomal ubiquitin-independent protein catabolic process"/>
    <property type="evidence" value="ECO:0007669"/>
    <property type="project" value="UniProtKB-ARBA"/>
</dbReference>
<dbReference type="Gene3D" id="3.60.20.10">
    <property type="entry name" value="Glutamine Phosphoribosylpyrophosphate, subunit 1, domain 1"/>
    <property type="match status" value="1"/>
</dbReference>
<reference evidence="1 2" key="1">
    <citation type="submission" date="2016-02" db="EMBL/GenBank/DDBJ databases">
        <title>Complete genome sequence and transcriptome regulation of the pentose utilising yeast Sugiyamaella lignohabitans.</title>
        <authorList>
            <person name="Bellasio M."/>
            <person name="Peymann A."/>
            <person name="Valli M."/>
            <person name="Sipitzky M."/>
            <person name="Graf A."/>
            <person name="Sauer M."/>
            <person name="Marx H."/>
            <person name="Mattanovich D."/>
        </authorList>
    </citation>
    <scope>NUCLEOTIDE SEQUENCE [LARGE SCALE GENOMIC DNA]</scope>
    <source>
        <strain evidence="1 2">CBS 10342</strain>
    </source>
</reference>
<keyword evidence="1" id="KW-0647">Proteasome</keyword>
<sequence>MIEPSGTSWGYHGAATGKGRQVAKSELEKLDLGSLDARQAVKEAAKIIYLAHEDSKDKDFELEMTWVSQSATGGKHEFVPADLLQEAKQYAIDELSGGDDMEE</sequence>
<protein>
    <submittedName>
        <fullName evidence="1">Proteasome core particle subunit alpha 7</fullName>
    </submittedName>
</protein>
<dbReference type="EMBL" id="CP014503">
    <property type="protein sequence ID" value="ANB14931.1"/>
    <property type="molecule type" value="Genomic_DNA"/>
</dbReference>
<dbReference type="InterPro" id="IPR001353">
    <property type="entry name" value="Proteasome_sua/b"/>
</dbReference>
<dbReference type="AlphaFoldDB" id="A0A167F7Z8"/>
<proteinExistence type="predicted"/>
<dbReference type="RefSeq" id="XP_018737408.1">
    <property type="nucleotide sequence ID" value="XM_018879496.1"/>
</dbReference>
<dbReference type="Pfam" id="PF00227">
    <property type="entry name" value="Proteasome"/>
    <property type="match status" value="1"/>
</dbReference>
<dbReference type="SUPFAM" id="SSF56235">
    <property type="entry name" value="N-terminal nucleophile aminohydrolases (Ntn hydrolases)"/>
    <property type="match status" value="1"/>
</dbReference>
<organism evidence="1 2">
    <name type="scientific">Sugiyamaella lignohabitans</name>
    <dbReference type="NCBI Taxonomy" id="796027"/>
    <lineage>
        <taxon>Eukaryota</taxon>
        <taxon>Fungi</taxon>
        <taxon>Dikarya</taxon>
        <taxon>Ascomycota</taxon>
        <taxon>Saccharomycotina</taxon>
        <taxon>Dipodascomycetes</taxon>
        <taxon>Dipodascales</taxon>
        <taxon>Trichomonascaceae</taxon>
        <taxon>Sugiyamaella</taxon>
    </lineage>
</organism>
<dbReference type="GO" id="GO:0043161">
    <property type="term" value="P:proteasome-mediated ubiquitin-dependent protein catabolic process"/>
    <property type="evidence" value="ECO:0007669"/>
    <property type="project" value="UniProtKB-ARBA"/>
</dbReference>
<accession>A0A167F7Z8</accession>
<gene>
    <name evidence="1" type="primary">PRE10</name>
    <name evidence="1" type="ORF">AWJ20_2548</name>
</gene>
<evidence type="ECO:0000313" key="2">
    <source>
        <dbReference type="Proteomes" id="UP000189580"/>
    </source>
</evidence>